<dbReference type="VEuPathDB" id="AmoebaDB:NAEGRDRAFT_62448"/>
<evidence type="ECO:0000256" key="1">
    <source>
        <dbReference type="ARBA" id="ARBA00004141"/>
    </source>
</evidence>
<dbReference type="Proteomes" id="UP000006671">
    <property type="component" value="Unassembled WGS sequence"/>
</dbReference>
<dbReference type="InterPro" id="IPR006876">
    <property type="entry name" value="LMBR1-like_membr_prot"/>
</dbReference>
<keyword evidence="3 6" id="KW-0812">Transmembrane</keyword>
<evidence type="ECO:0000256" key="6">
    <source>
        <dbReference type="SAM" id="Phobius"/>
    </source>
</evidence>
<keyword evidence="4 6" id="KW-1133">Transmembrane helix</keyword>
<comment type="subcellular location">
    <subcellularLocation>
        <location evidence="1">Membrane</location>
        <topology evidence="1">Multi-pass membrane protein</topology>
    </subcellularLocation>
</comment>
<name>D2V0X4_NAEGR</name>
<evidence type="ECO:0000256" key="4">
    <source>
        <dbReference type="ARBA" id="ARBA00022989"/>
    </source>
</evidence>
<feature type="transmembrane region" description="Helical" evidence="6">
    <location>
        <begin position="57"/>
        <end position="78"/>
    </location>
</feature>
<feature type="transmembrane region" description="Helical" evidence="6">
    <location>
        <begin position="90"/>
        <end position="112"/>
    </location>
</feature>
<protein>
    <submittedName>
        <fullName evidence="7">Predicted protein</fullName>
    </submittedName>
</protein>
<dbReference type="GO" id="GO:0016020">
    <property type="term" value="C:membrane"/>
    <property type="evidence" value="ECO:0007669"/>
    <property type="project" value="UniProtKB-SubCell"/>
</dbReference>
<organism evidence="8">
    <name type="scientific">Naegleria gruberi</name>
    <name type="common">Amoeba</name>
    <dbReference type="NCBI Taxonomy" id="5762"/>
    <lineage>
        <taxon>Eukaryota</taxon>
        <taxon>Discoba</taxon>
        <taxon>Heterolobosea</taxon>
        <taxon>Tetramitia</taxon>
        <taxon>Eutetramitia</taxon>
        <taxon>Vahlkampfiidae</taxon>
        <taxon>Naegleria</taxon>
    </lineage>
</organism>
<dbReference type="KEGG" id="ngr:NAEGRDRAFT_62448"/>
<reference evidence="7 8" key="1">
    <citation type="journal article" date="2010" name="Cell">
        <title>The genome of Naegleria gruberi illuminates early eukaryotic versatility.</title>
        <authorList>
            <person name="Fritz-Laylin L.K."/>
            <person name="Prochnik S.E."/>
            <person name="Ginger M.L."/>
            <person name="Dacks J.B."/>
            <person name="Carpenter M.L."/>
            <person name="Field M.C."/>
            <person name="Kuo A."/>
            <person name="Paredez A."/>
            <person name="Chapman J."/>
            <person name="Pham J."/>
            <person name="Shu S."/>
            <person name="Neupane R."/>
            <person name="Cipriano M."/>
            <person name="Mancuso J."/>
            <person name="Tu H."/>
            <person name="Salamov A."/>
            <person name="Lindquist E."/>
            <person name="Shapiro H."/>
            <person name="Lucas S."/>
            <person name="Grigoriev I.V."/>
            <person name="Cande W.Z."/>
            <person name="Fulton C."/>
            <person name="Rokhsar D.S."/>
            <person name="Dawson S.C."/>
        </authorList>
    </citation>
    <scope>NUCLEOTIDE SEQUENCE [LARGE SCALE GENOMIC DNA]</scope>
    <source>
        <strain evidence="7 8">NEG-M</strain>
    </source>
</reference>
<proteinExistence type="inferred from homology"/>
<dbReference type="PANTHER" id="PTHR21355">
    <property type="entry name" value="G-PROTEIN COUPLED RECEPTOR-ASSOCIATED PROTEIN LMBRD2"/>
    <property type="match status" value="1"/>
</dbReference>
<dbReference type="InterPro" id="IPR051584">
    <property type="entry name" value="GPCR-associated_LMBR1"/>
</dbReference>
<dbReference type="EMBL" id="GG738847">
    <property type="protein sequence ID" value="EFC49803.1"/>
    <property type="molecule type" value="Genomic_DNA"/>
</dbReference>
<dbReference type="eggNOG" id="KOG2296">
    <property type="taxonomic scope" value="Eukaryota"/>
</dbReference>
<feature type="transmembrane region" description="Helical" evidence="6">
    <location>
        <begin position="175"/>
        <end position="198"/>
    </location>
</feature>
<dbReference type="PANTHER" id="PTHR21355:SF0">
    <property type="entry name" value="G-PROTEIN COUPLED RECEPTOR-ASSOCIATED PROTEIN LMBRD2"/>
    <property type="match status" value="1"/>
</dbReference>
<feature type="transmembrane region" description="Helical" evidence="6">
    <location>
        <begin position="427"/>
        <end position="453"/>
    </location>
</feature>
<keyword evidence="8" id="KW-1185">Reference proteome</keyword>
<dbReference type="AlphaFoldDB" id="D2V0X4"/>
<evidence type="ECO:0000256" key="2">
    <source>
        <dbReference type="ARBA" id="ARBA00010487"/>
    </source>
</evidence>
<gene>
    <name evidence="7" type="ORF">NAEGRDRAFT_62448</name>
</gene>
<dbReference type="GeneID" id="8855476"/>
<dbReference type="RefSeq" id="XP_002682547.1">
    <property type="nucleotide sequence ID" value="XM_002682501.1"/>
</dbReference>
<feature type="transmembrane region" description="Helical" evidence="6">
    <location>
        <begin position="132"/>
        <end position="155"/>
    </location>
</feature>
<accession>D2V0X4</accession>
<evidence type="ECO:0000256" key="3">
    <source>
        <dbReference type="ARBA" id="ARBA00022692"/>
    </source>
</evidence>
<evidence type="ECO:0000313" key="7">
    <source>
        <dbReference type="EMBL" id="EFC49803.1"/>
    </source>
</evidence>
<comment type="similarity">
    <text evidence="2">Belongs to the LIMR family.</text>
</comment>
<sequence length="711" mass="82100">MGFESYSLERTLYETIVPLFNNSSNSTTTSFGTYTPFFFNTTANSTLDTKVGATDAWFFYISLVISIIVAAVLAYALLRYYTSQNKKFVSWFLYVPLFLNYTFLFSSVSLITLDVSLALTSSGVLPDTALEICWYIIYFSLQILSWIVLPILQNYAYTGEFTFYGKFIRSVLSHIITYSILGIIAGVVIVIFVIFLVIADKTLLSFSFLINVGVALSNLFGLILFSIFLGYGIVKMPRTLWRKSNVERIIKWNCIESTGKRSKMKKEERALAEMVVTVREVSKIVTKEHKLYWYIDAVSKTCDSIIEEFPKLQKVVNSIELKDCTNYNKQTFDKFLEVGSLQRLCPEESKKKTCTRSTCVKIHAEIQRAMREYRANRYEWENTLNETFYLQDVIRCCTYPSNHPLFKREIVSDFRPMNRFWRTYLYFYYRFVHWIYYKVLATVAVSFAIVILYSEFAPSVFSLAEETGTSIFYEIIQRCVKTGSSPLIQIVSLLMVVCIILLMLGGMFKVRLFKIFKMVPSYTDTYSLYFSASLICRAVPSLCYNFLLLLDIKQDDGVAFFSAVGILDFRIFPDSLGGPIIGDLITNVLKQFPMILIVLVCILSFFRVFERIAGFKKYRWRTFYCWDTIPAELMENGLILLRQKRKSKREKIIAETKQQEKLDIQNALSSTRNPNNNVITDNPILNASALDLGDSQADYQQFNQETTENKI</sequence>
<feature type="transmembrane region" description="Helical" evidence="6">
    <location>
        <begin position="592"/>
        <end position="609"/>
    </location>
</feature>
<keyword evidence="5 6" id="KW-0472">Membrane</keyword>
<dbReference type="OMA" id="KENCKSA"/>
<feature type="transmembrane region" description="Helical" evidence="6">
    <location>
        <begin position="528"/>
        <end position="550"/>
    </location>
</feature>
<dbReference type="OrthoDB" id="203099at2759"/>
<dbReference type="InParanoid" id="D2V0X4"/>
<feature type="transmembrane region" description="Helical" evidence="6">
    <location>
        <begin position="204"/>
        <end position="234"/>
    </location>
</feature>
<dbReference type="Pfam" id="PF04791">
    <property type="entry name" value="LMBR1"/>
    <property type="match status" value="1"/>
</dbReference>
<feature type="transmembrane region" description="Helical" evidence="6">
    <location>
        <begin position="487"/>
        <end position="508"/>
    </location>
</feature>
<evidence type="ECO:0000256" key="5">
    <source>
        <dbReference type="ARBA" id="ARBA00023136"/>
    </source>
</evidence>
<evidence type="ECO:0000313" key="8">
    <source>
        <dbReference type="Proteomes" id="UP000006671"/>
    </source>
</evidence>